<protein>
    <submittedName>
        <fullName evidence="2">Uncharacterized protein</fullName>
    </submittedName>
</protein>
<dbReference type="AlphaFoldDB" id="A0A819TIQ6"/>
<dbReference type="EMBL" id="CAJOBE010008956">
    <property type="protein sequence ID" value="CAF4073845.1"/>
    <property type="molecule type" value="Genomic_DNA"/>
</dbReference>
<name>A0A819TIQ6_9BILA</name>
<feature type="region of interest" description="Disordered" evidence="1">
    <location>
        <begin position="1"/>
        <end position="40"/>
    </location>
</feature>
<evidence type="ECO:0000256" key="1">
    <source>
        <dbReference type="SAM" id="MobiDB-lite"/>
    </source>
</evidence>
<organism evidence="2 3">
    <name type="scientific">Rotaria sordida</name>
    <dbReference type="NCBI Taxonomy" id="392033"/>
    <lineage>
        <taxon>Eukaryota</taxon>
        <taxon>Metazoa</taxon>
        <taxon>Spiralia</taxon>
        <taxon>Gnathifera</taxon>
        <taxon>Rotifera</taxon>
        <taxon>Eurotatoria</taxon>
        <taxon>Bdelloidea</taxon>
        <taxon>Philodinida</taxon>
        <taxon>Philodinidae</taxon>
        <taxon>Rotaria</taxon>
    </lineage>
</organism>
<comment type="caution">
    <text evidence="2">The sequence shown here is derived from an EMBL/GenBank/DDBJ whole genome shotgun (WGS) entry which is preliminary data.</text>
</comment>
<reference evidence="2" key="1">
    <citation type="submission" date="2021-02" db="EMBL/GenBank/DDBJ databases">
        <authorList>
            <person name="Nowell W R."/>
        </authorList>
    </citation>
    <scope>NUCLEOTIDE SEQUENCE</scope>
</reference>
<accession>A0A819TIQ6</accession>
<dbReference type="Proteomes" id="UP000663874">
    <property type="component" value="Unassembled WGS sequence"/>
</dbReference>
<proteinExistence type="predicted"/>
<sequence length="72" mass="8189">FEPVRVSVQGEVIRDLDTNSSQSGRKMEHADSDEDDQPLQSTMNGRVAMNLYQQRQQKRVKLTTIATNVDQP</sequence>
<gene>
    <name evidence="2" type="ORF">FNK824_LOCUS29963</name>
</gene>
<evidence type="ECO:0000313" key="3">
    <source>
        <dbReference type="Proteomes" id="UP000663874"/>
    </source>
</evidence>
<feature type="non-terminal residue" evidence="2">
    <location>
        <position position="1"/>
    </location>
</feature>
<evidence type="ECO:0000313" key="2">
    <source>
        <dbReference type="EMBL" id="CAF4073845.1"/>
    </source>
</evidence>